<protein>
    <submittedName>
        <fullName evidence="3">Multidrug resistance protein MdtN</fullName>
    </submittedName>
</protein>
<organism evidence="3 4">
    <name type="scientific">Leuconostoc suionicum</name>
    <dbReference type="NCBI Taxonomy" id="1511761"/>
    <lineage>
        <taxon>Bacteria</taxon>
        <taxon>Bacillati</taxon>
        <taxon>Bacillota</taxon>
        <taxon>Bacilli</taxon>
        <taxon>Lactobacillales</taxon>
        <taxon>Lactobacillaceae</taxon>
        <taxon>Leuconostoc</taxon>
    </lineage>
</organism>
<dbReference type="EMBL" id="OKQR01000002">
    <property type="protein sequence ID" value="SPD93614.1"/>
    <property type="molecule type" value="Genomic_DNA"/>
</dbReference>
<feature type="coiled-coil region" evidence="1">
    <location>
        <begin position="111"/>
        <end position="181"/>
    </location>
</feature>
<reference evidence="2 5" key="1">
    <citation type="submission" date="2018-02" db="EMBL/GenBank/DDBJ databases">
        <authorList>
            <person name="Rodrigo-Torres L."/>
            <person name="Arahal R. D."/>
            <person name="Lucena T."/>
        </authorList>
    </citation>
    <scope>NUCLEOTIDE SEQUENCE [LARGE SCALE GENOMIC DNA]</scope>
    <source>
        <strain evidence="2 5">CECT 8486</strain>
    </source>
</reference>
<dbReference type="SUPFAM" id="SSF111369">
    <property type="entry name" value="HlyD-like secretion proteins"/>
    <property type="match status" value="1"/>
</dbReference>
<dbReference type="Gene3D" id="2.40.50.100">
    <property type="match status" value="1"/>
</dbReference>
<name>A0A2N9KFA6_9LACO</name>
<evidence type="ECO:0000313" key="3">
    <source>
        <dbReference type="EMBL" id="SPE09270.1"/>
    </source>
</evidence>
<dbReference type="GO" id="GO:1990281">
    <property type="term" value="C:efflux pump complex"/>
    <property type="evidence" value="ECO:0007669"/>
    <property type="project" value="TreeGrafter"/>
</dbReference>
<dbReference type="Gene3D" id="2.40.420.20">
    <property type="match status" value="1"/>
</dbReference>
<gene>
    <name evidence="2" type="ORF">LES8486_01271</name>
    <name evidence="3" type="ORF">LES9216_01418</name>
</gene>
<dbReference type="PANTHER" id="PTHR30469">
    <property type="entry name" value="MULTIDRUG RESISTANCE PROTEIN MDTA"/>
    <property type="match status" value="1"/>
</dbReference>
<dbReference type="GeneID" id="99675113"/>
<evidence type="ECO:0000313" key="2">
    <source>
        <dbReference type="EMBL" id="SPD93614.1"/>
    </source>
</evidence>
<dbReference type="Proteomes" id="UP000239237">
    <property type="component" value="Unassembled WGS sequence"/>
</dbReference>
<proteinExistence type="predicted"/>
<dbReference type="Proteomes" id="UP000237923">
    <property type="component" value="Unassembled WGS sequence"/>
</dbReference>
<evidence type="ECO:0000313" key="4">
    <source>
        <dbReference type="Proteomes" id="UP000237923"/>
    </source>
</evidence>
<reference evidence="3 4" key="2">
    <citation type="submission" date="2018-02" db="EMBL/GenBank/DDBJ databases">
        <authorList>
            <person name="Cohen D.B."/>
            <person name="Kent A.D."/>
        </authorList>
    </citation>
    <scope>NUCLEOTIDE SEQUENCE [LARGE SCALE GENOMIC DNA]</scope>
    <source>
        <strain evidence="3 4">CECT 9216</strain>
    </source>
</reference>
<dbReference type="PANTHER" id="PTHR30469:SF33">
    <property type="entry name" value="SLR1207 PROTEIN"/>
    <property type="match status" value="1"/>
</dbReference>
<sequence length="346" mass="36682">MKRKTKIIVTVVGSVAALGILTATGVEAYHKLVKPATTAKNKYQVYKVTSALPLTMSGKVVAEKTQSLNSPTGKLQQINVKDGQSVKNGDILLTVTATDVQDSISSQQDVVNKANRAVSSASATLKNAQQSYNQADADTKMSLKDTVTQAQQALTDANGDLQDAQNKLAELQGKLTVSLKAPFDGVVSVSNDTKDGIPAITMNSSQKVLQANVSEYDYSKVHAGDNVTVSGIDGSPKQSTKITKIEQIPSSQGKGTTYYPFSASVNNDFLYGQSVKVKVPQSELKIPKSAVYKGSVYKVIDGKASRAQADLTQNGDTYIVNSGISKGEELVTNPDAKLTNGEVVDD</sequence>
<dbReference type="GO" id="GO:0015562">
    <property type="term" value="F:efflux transmembrane transporter activity"/>
    <property type="evidence" value="ECO:0007669"/>
    <property type="project" value="TreeGrafter"/>
</dbReference>
<dbReference type="EMBL" id="OKQU01000002">
    <property type="protein sequence ID" value="SPE09270.1"/>
    <property type="molecule type" value="Genomic_DNA"/>
</dbReference>
<dbReference type="AlphaFoldDB" id="A0A2N9KFA6"/>
<dbReference type="RefSeq" id="WP_072614436.1">
    <property type="nucleotide sequence ID" value="NZ_AP017935.1"/>
</dbReference>
<accession>A0A2N9KFA6</accession>
<evidence type="ECO:0000256" key="1">
    <source>
        <dbReference type="SAM" id="Coils"/>
    </source>
</evidence>
<dbReference type="KEGG" id="lsu:A6B45_09925"/>
<keyword evidence="5" id="KW-1185">Reference proteome</keyword>
<keyword evidence="1" id="KW-0175">Coiled coil</keyword>
<evidence type="ECO:0000313" key="5">
    <source>
        <dbReference type="Proteomes" id="UP000239237"/>
    </source>
</evidence>